<evidence type="ECO:0000313" key="3">
    <source>
        <dbReference type="Proteomes" id="UP000803844"/>
    </source>
</evidence>
<sequence length="217" mass="24680">MPTSGPRFPRDEYDIVSPRLIIRTAQESDAEGLLQYLQTPENFPYFPCEKDLTLERLRGRFSRWKAMQPEGKNAFMVITLRETGEVIGQGSYNCFEWVESTAAAGESGSEAEEKKKLFTDLGVMIDHKHWRKGLGTEAYCSLMEFAIAELGCDLFRTETAAENEPWKATVRSLGLSDVESFGPQSYDANVTGWVWKYNARDWQKAKAGLQEKGKWPM</sequence>
<name>A0A9P4Y6Q4_CRYP1</name>
<gene>
    <name evidence="2" type="ORF">M406DRAFT_329010</name>
</gene>
<dbReference type="Pfam" id="PF13302">
    <property type="entry name" value="Acetyltransf_3"/>
    <property type="match status" value="1"/>
</dbReference>
<accession>A0A9P4Y6Q4</accession>
<dbReference type="GO" id="GO:0016747">
    <property type="term" value="F:acyltransferase activity, transferring groups other than amino-acyl groups"/>
    <property type="evidence" value="ECO:0007669"/>
    <property type="project" value="InterPro"/>
</dbReference>
<dbReference type="Proteomes" id="UP000803844">
    <property type="component" value="Unassembled WGS sequence"/>
</dbReference>
<dbReference type="RefSeq" id="XP_040778925.1">
    <property type="nucleotide sequence ID" value="XM_040920385.1"/>
</dbReference>
<dbReference type="AlphaFoldDB" id="A0A9P4Y6Q4"/>
<dbReference type="Gene3D" id="3.40.630.30">
    <property type="match status" value="1"/>
</dbReference>
<dbReference type="InterPro" id="IPR016181">
    <property type="entry name" value="Acyl_CoA_acyltransferase"/>
</dbReference>
<dbReference type="InterPro" id="IPR051531">
    <property type="entry name" value="N-acetyltransferase"/>
</dbReference>
<feature type="domain" description="N-acetyltransferase" evidence="1">
    <location>
        <begin position="19"/>
        <end position="175"/>
    </location>
</feature>
<dbReference type="SUPFAM" id="SSF55729">
    <property type="entry name" value="Acyl-CoA N-acyltransferases (Nat)"/>
    <property type="match status" value="1"/>
</dbReference>
<dbReference type="InterPro" id="IPR000182">
    <property type="entry name" value="GNAT_dom"/>
</dbReference>
<organism evidence="2 3">
    <name type="scientific">Cryphonectria parasitica (strain ATCC 38755 / EP155)</name>
    <dbReference type="NCBI Taxonomy" id="660469"/>
    <lineage>
        <taxon>Eukaryota</taxon>
        <taxon>Fungi</taxon>
        <taxon>Dikarya</taxon>
        <taxon>Ascomycota</taxon>
        <taxon>Pezizomycotina</taxon>
        <taxon>Sordariomycetes</taxon>
        <taxon>Sordariomycetidae</taxon>
        <taxon>Diaporthales</taxon>
        <taxon>Cryphonectriaceae</taxon>
        <taxon>Cryphonectria-Endothia species complex</taxon>
        <taxon>Cryphonectria</taxon>
    </lineage>
</organism>
<keyword evidence="3" id="KW-1185">Reference proteome</keyword>
<protein>
    <submittedName>
        <fullName evidence="2">Acyl-CoA N-acyltransferase</fullName>
    </submittedName>
</protein>
<dbReference type="EMBL" id="MU032346">
    <property type="protein sequence ID" value="KAF3767964.1"/>
    <property type="molecule type" value="Genomic_DNA"/>
</dbReference>
<evidence type="ECO:0000259" key="1">
    <source>
        <dbReference type="Pfam" id="PF13302"/>
    </source>
</evidence>
<proteinExistence type="predicted"/>
<dbReference type="OrthoDB" id="64477at2759"/>
<comment type="caution">
    <text evidence="2">The sequence shown here is derived from an EMBL/GenBank/DDBJ whole genome shotgun (WGS) entry which is preliminary data.</text>
</comment>
<reference evidence="2" key="1">
    <citation type="journal article" date="2020" name="Phytopathology">
        <title>Genome sequence of the chestnut blight fungus Cryphonectria parasitica EP155: A fundamental resource for an archetypical invasive plant pathogen.</title>
        <authorList>
            <person name="Crouch J.A."/>
            <person name="Dawe A."/>
            <person name="Aerts A."/>
            <person name="Barry K."/>
            <person name="Churchill A.C.L."/>
            <person name="Grimwood J."/>
            <person name="Hillman B."/>
            <person name="Milgroom M.G."/>
            <person name="Pangilinan J."/>
            <person name="Smith M."/>
            <person name="Salamov A."/>
            <person name="Schmutz J."/>
            <person name="Yadav J."/>
            <person name="Grigoriev I.V."/>
            <person name="Nuss D."/>
        </authorList>
    </citation>
    <scope>NUCLEOTIDE SEQUENCE</scope>
    <source>
        <strain evidence="2">EP155</strain>
    </source>
</reference>
<dbReference type="PANTHER" id="PTHR43792">
    <property type="entry name" value="GNAT FAMILY, PUTATIVE (AFU_ORTHOLOGUE AFUA_3G00765)-RELATED-RELATED"/>
    <property type="match status" value="1"/>
</dbReference>
<dbReference type="PANTHER" id="PTHR43792:SF1">
    <property type="entry name" value="N-ACETYLTRANSFERASE DOMAIN-CONTAINING PROTEIN"/>
    <property type="match status" value="1"/>
</dbReference>
<evidence type="ECO:0000313" key="2">
    <source>
        <dbReference type="EMBL" id="KAF3767964.1"/>
    </source>
</evidence>
<dbReference type="GeneID" id="63837514"/>